<organism evidence="1 2">
    <name type="scientific">Pyricularia grisea</name>
    <name type="common">Crabgrass-specific blast fungus</name>
    <name type="synonym">Magnaporthe grisea</name>
    <dbReference type="NCBI Taxonomy" id="148305"/>
    <lineage>
        <taxon>Eukaryota</taxon>
        <taxon>Fungi</taxon>
        <taxon>Dikarya</taxon>
        <taxon>Ascomycota</taxon>
        <taxon>Pezizomycotina</taxon>
        <taxon>Sordariomycetes</taxon>
        <taxon>Sordariomycetidae</taxon>
        <taxon>Magnaporthales</taxon>
        <taxon>Pyriculariaceae</taxon>
        <taxon>Pyricularia</taxon>
    </lineage>
</organism>
<dbReference type="RefSeq" id="XP_030986370.1">
    <property type="nucleotide sequence ID" value="XM_031122096.1"/>
</dbReference>
<reference evidence="2" key="2">
    <citation type="submission" date="2019-10" db="EMBL/GenBank/DDBJ databases">
        <authorList>
            <consortium name="NCBI Genome Project"/>
        </authorList>
    </citation>
    <scope>NUCLEOTIDE SEQUENCE</scope>
    <source>
        <strain evidence="2">NI907</strain>
    </source>
</reference>
<dbReference type="AlphaFoldDB" id="A0A6P8BGN8"/>
<dbReference type="KEGG" id="pgri:PgNI_02026"/>
<dbReference type="Proteomes" id="UP000515153">
    <property type="component" value="Unplaced"/>
</dbReference>
<reference evidence="2" key="3">
    <citation type="submission" date="2025-08" db="UniProtKB">
        <authorList>
            <consortium name="RefSeq"/>
        </authorList>
    </citation>
    <scope>IDENTIFICATION</scope>
    <source>
        <strain evidence="2">NI907</strain>
    </source>
</reference>
<keyword evidence="1" id="KW-1185">Reference proteome</keyword>
<evidence type="ECO:0008006" key="3">
    <source>
        <dbReference type="Google" id="ProtNLM"/>
    </source>
</evidence>
<proteinExistence type="predicted"/>
<evidence type="ECO:0000313" key="1">
    <source>
        <dbReference type="Proteomes" id="UP000515153"/>
    </source>
</evidence>
<sequence>MEVKPRKIGLIDLPSETLFQIFKHNKFDASFDADGLRYFERFARNGVDIMNIRLTCRRFGDIAAPLISQVAHCAIFDAKSLESFERLSQDPFFSKQVHVVHVHLGFHDPLIANHHEALAAYLCTMWEEFTQVMPKDGGFATETLPLVMETVQYWSLVADGQKKPAAIENKNTIAEVNKNDAEFCLSMRLLGLVYKEYRRRYLAQQYLRKSGDGIRRVAQAMARMPHATRLVLDDARSPGPEHLGSLMVTTLARGLKEVYEPDCAMLATHISWAACWKFKKDEDIPMKSPLKQFRVPIDLIIDLPVAAHTAGVKLTGLRILGMQIPNAVPAWDCYDPYGWIRHPPLNFPDQINLPGPEELREACKGLKVLEITPLYGYKCFTKVRNAFTSPFRDRNDYDLTRFSGIVKYMMPETLTQIHLDCASILYPDTEGFREDHSDKLFKASRWPNLQVLHIQNARIRNTETSLLTMIRELPNLYEVVLDHVGLISFYRPWNMAAQASWSYLIEKLRDEVPRLSKNRKRLGLEEKLPITVRRATVSNRLAWESYCCLSIYQDYADDVFNIRDRTGRTNVDKYLLGDIEENPLITLNDRIGFLVERLLFSDMRYDHTLHDALRYRPSPRPPT</sequence>
<accession>A0A6P8BGN8</accession>
<dbReference type="GeneID" id="41957008"/>
<name>A0A6P8BGN8_PYRGI</name>
<gene>
    <name evidence="2" type="ORF">PgNI_02026</name>
</gene>
<protein>
    <recommendedName>
        <fullName evidence="3">F-box domain-containing protein</fullName>
    </recommendedName>
</protein>
<evidence type="ECO:0000313" key="2">
    <source>
        <dbReference type="RefSeq" id="XP_030986370.1"/>
    </source>
</evidence>
<reference evidence="2" key="1">
    <citation type="journal article" date="2019" name="Mol. Biol. Evol.">
        <title>Blast fungal genomes show frequent chromosomal changes, gene gains and losses, and effector gene turnover.</title>
        <authorList>
            <person name="Gomez Luciano L.B."/>
            <person name="Jason Tsai I."/>
            <person name="Chuma I."/>
            <person name="Tosa Y."/>
            <person name="Chen Y.H."/>
            <person name="Li J.Y."/>
            <person name="Li M.Y."/>
            <person name="Jade Lu M.Y."/>
            <person name="Nakayashiki H."/>
            <person name="Li W.H."/>
        </authorList>
    </citation>
    <scope>NUCLEOTIDE SEQUENCE</scope>
    <source>
        <strain evidence="2">NI907</strain>
    </source>
</reference>